<name>A0AAD7RBB6_9TELE</name>
<dbReference type="EMBL" id="JAINUG010000364">
    <property type="protein sequence ID" value="KAJ8373344.1"/>
    <property type="molecule type" value="Genomic_DNA"/>
</dbReference>
<keyword evidence="2" id="KW-1185">Reference proteome</keyword>
<proteinExistence type="predicted"/>
<comment type="caution">
    <text evidence="1">The sequence shown here is derived from an EMBL/GenBank/DDBJ whole genome shotgun (WGS) entry which is preliminary data.</text>
</comment>
<evidence type="ECO:0000313" key="1">
    <source>
        <dbReference type="EMBL" id="KAJ8373344.1"/>
    </source>
</evidence>
<accession>A0AAD7RBB6</accession>
<dbReference type="Proteomes" id="UP001221898">
    <property type="component" value="Unassembled WGS sequence"/>
</dbReference>
<organism evidence="1 2">
    <name type="scientific">Aldrovandia affinis</name>
    <dbReference type="NCBI Taxonomy" id="143900"/>
    <lineage>
        <taxon>Eukaryota</taxon>
        <taxon>Metazoa</taxon>
        <taxon>Chordata</taxon>
        <taxon>Craniata</taxon>
        <taxon>Vertebrata</taxon>
        <taxon>Euteleostomi</taxon>
        <taxon>Actinopterygii</taxon>
        <taxon>Neopterygii</taxon>
        <taxon>Teleostei</taxon>
        <taxon>Notacanthiformes</taxon>
        <taxon>Halosauridae</taxon>
        <taxon>Aldrovandia</taxon>
    </lineage>
</organism>
<reference evidence="1" key="1">
    <citation type="journal article" date="2023" name="Science">
        <title>Genome structures resolve the early diversification of teleost fishes.</title>
        <authorList>
            <person name="Parey E."/>
            <person name="Louis A."/>
            <person name="Montfort J."/>
            <person name="Bouchez O."/>
            <person name="Roques C."/>
            <person name="Iampietro C."/>
            <person name="Lluch J."/>
            <person name="Castinel A."/>
            <person name="Donnadieu C."/>
            <person name="Desvignes T."/>
            <person name="Floi Bucao C."/>
            <person name="Jouanno E."/>
            <person name="Wen M."/>
            <person name="Mejri S."/>
            <person name="Dirks R."/>
            <person name="Jansen H."/>
            <person name="Henkel C."/>
            <person name="Chen W.J."/>
            <person name="Zahm M."/>
            <person name="Cabau C."/>
            <person name="Klopp C."/>
            <person name="Thompson A.W."/>
            <person name="Robinson-Rechavi M."/>
            <person name="Braasch I."/>
            <person name="Lecointre G."/>
            <person name="Bobe J."/>
            <person name="Postlethwait J.H."/>
            <person name="Berthelot C."/>
            <person name="Roest Crollius H."/>
            <person name="Guiguen Y."/>
        </authorList>
    </citation>
    <scope>NUCLEOTIDE SEQUENCE</scope>
    <source>
        <strain evidence="1">NC1722</strain>
    </source>
</reference>
<gene>
    <name evidence="1" type="ORF">AAFF_G00265880</name>
</gene>
<protein>
    <submittedName>
        <fullName evidence="1">Uncharacterized protein</fullName>
    </submittedName>
</protein>
<dbReference type="AlphaFoldDB" id="A0AAD7RBB6"/>
<sequence>MRTTPLFAPRPAPSLWACEAFPAEERRWLAHLRQRTATSRRPETIDATVCSWSYARELRDCAKPLELLVWWERRGTSKDKGHPPFSFFHFRPLFPLSVEIQATAHLLVQSARNNGT</sequence>
<evidence type="ECO:0000313" key="2">
    <source>
        <dbReference type="Proteomes" id="UP001221898"/>
    </source>
</evidence>